<dbReference type="PROSITE" id="PS01129">
    <property type="entry name" value="PSI_RLU"/>
    <property type="match status" value="1"/>
</dbReference>
<evidence type="ECO:0000313" key="12">
    <source>
        <dbReference type="Proteomes" id="UP000020595"/>
    </source>
</evidence>
<dbReference type="NCBIfam" id="TIGR00005">
    <property type="entry name" value="rluA_subfam"/>
    <property type="match status" value="1"/>
</dbReference>
<dbReference type="InterPro" id="IPR036986">
    <property type="entry name" value="S4_RNA-bd_sf"/>
</dbReference>
<dbReference type="RefSeq" id="WP_001089412.1">
    <property type="nucleotide sequence ID" value="NZ_JEWH01000003.1"/>
</dbReference>
<dbReference type="CDD" id="cd00165">
    <property type="entry name" value="S4"/>
    <property type="match status" value="1"/>
</dbReference>
<dbReference type="InterPro" id="IPR020103">
    <property type="entry name" value="PsdUridine_synth_cat_dom_sf"/>
</dbReference>
<comment type="function">
    <text evidence="2">Responsible for synthesis of pseudouridine from uracil at positions 955, 2504 and 2580 in 23S ribosomal RNA.</text>
</comment>
<reference evidence="11 12" key="1">
    <citation type="submission" date="2014-02" db="EMBL/GenBank/DDBJ databases">
        <title>Comparative genomics and transcriptomics to identify genetic mechanisms underlying the emergence of carbapenem resistant Acinetobacter baumannii (CRAb).</title>
        <authorList>
            <person name="Harris A.D."/>
            <person name="Johnson K.J."/>
            <person name="George J."/>
            <person name="Shefchek K."/>
            <person name="Daugherty S.C."/>
            <person name="Parankush S."/>
            <person name="Sadzewicz L."/>
            <person name="Tallon L."/>
            <person name="Sengamalay N."/>
            <person name="Hazen T.H."/>
            <person name="Rasko D.A."/>
        </authorList>
    </citation>
    <scope>NUCLEOTIDE SEQUENCE [LARGE SCALE GENOMIC DNA]</scope>
    <source>
        <strain evidence="11 12">1295743</strain>
    </source>
</reference>
<proteinExistence type="inferred from homology"/>
<dbReference type="Proteomes" id="UP000020595">
    <property type="component" value="Unassembled WGS sequence"/>
</dbReference>
<evidence type="ECO:0000313" key="11">
    <source>
        <dbReference type="EMBL" id="EXB07298.1"/>
    </source>
</evidence>
<dbReference type="Pfam" id="PF00849">
    <property type="entry name" value="PseudoU_synth_2"/>
    <property type="match status" value="1"/>
</dbReference>
<comment type="caution">
    <text evidence="11">The sequence shown here is derived from an EMBL/GenBank/DDBJ whole genome shotgun (WGS) entry which is preliminary data.</text>
</comment>
<comment type="catalytic activity">
    <reaction evidence="9">
        <text>a uridine in RNA = a pseudouridine in RNA</text>
        <dbReference type="Rhea" id="RHEA:48348"/>
        <dbReference type="Rhea" id="RHEA-COMP:12068"/>
        <dbReference type="Rhea" id="RHEA-COMP:12069"/>
        <dbReference type="ChEBI" id="CHEBI:65314"/>
        <dbReference type="ChEBI" id="CHEBI:65315"/>
    </reaction>
</comment>
<evidence type="ECO:0000259" key="10">
    <source>
        <dbReference type="SMART" id="SM00363"/>
    </source>
</evidence>
<keyword evidence="4" id="KW-0698">rRNA processing</keyword>
<feature type="domain" description="RNA-binding S4" evidence="10">
    <location>
        <begin position="22"/>
        <end position="77"/>
    </location>
</feature>
<dbReference type="InterPro" id="IPR006145">
    <property type="entry name" value="PsdUridine_synth_RsuA/RluA"/>
</dbReference>
<dbReference type="GO" id="GO:0003723">
    <property type="term" value="F:RNA binding"/>
    <property type="evidence" value="ECO:0007669"/>
    <property type="project" value="UniProtKB-KW"/>
</dbReference>
<evidence type="ECO:0000256" key="2">
    <source>
        <dbReference type="ARBA" id="ARBA00002876"/>
    </source>
</evidence>
<dbReference type="GO" id="GO:0000455">
    <property type="term" value="P:enzyme-directed rRNA pseudouridine synthesis"/>
    <property type="evidence" value="ECO:0007669"/>
    <property type="project" value="TreeGrafter"/>
</dbReference>
<dbReference type="InterPro" id="IPR006224">
    <property type="entry name" value="PsdUridine_synth_RluA-like_CS"/>
</dbReference>
<dbReference type="SUPFAM" id="SSF55174">
    <property type="entry name" value="Alpha-L RNA-binding motif"/>
    <property type="match status" value="1"/>
</dbReference>
<dbReference type="Gene3D" id="3.30.2350.10">
    <property type="entry name" value="Pseudouridine synthase"/>
    <property type="match status" value="1"/>
</dbReference>
<evidence type="ECO:0000256" key="7">
    <source>
        <dbReference type="PIRSR" id="PIRSR606225-1"/>
    </source>
</evidence>
<dbReference type="EC" id="5.4.99.-" evidence="9"/>
<dbReference type="PATRIC" id="fig|1310613.3.peg.405"/>
<evidence type="ECO:0000256" key="6">
    <source>
        <dbReference type="ARBA" id="ARBA00023235"/>
    </source>
</evidence>
<dbReference type="InterPro" id="IPR002942">
    <property type="entry name" value="S4_RNA-bd"/>
</dbReference>
<dbReference type="PANTHER" id="PTHR21600">
    <property type="entry name" value="MITOCHONDRIAL RNA PSEUDOURIDINE SYNTHASE"/>
    <property type="match status" value="1"/>
</dbReference>
<feature type="active site" evidence="7">
    <location>
        <position position="145"/>
    </location>
</feature>
<evidence type="ECO:0000256" key="4">
    <source>
        <dbReference type="ARBA" id="ARBA00022552"/>
    </source>
</evidence>
<dbReference type="InterPro" id="IPR050188">
    <property type="entry name" value="RluA_PseudoU_synthase"/>
</dbReference>
<dbReference type="PROSITE" id="PS50889">
    <property type="entry name" value="S4"/>
    <property type="match status" value="1"/>
</dbReference>
<dbReference type="SUPFAM" id="SSF55120">
    <property type="entry name" value="Pseudouridine synthase"/>
    <property type="match status" value="1"/>
</dbReference>
<dbReference type="InterPro" id="IPR006225">
    <property type="entry name" value="PsdUridine_synth_RluC/D"/>
</dbReference>
<keyword evidence="5 8" id="KW-0694">RNA-binding</keyword>
<dbReference type="CDD" id="cd02869">
    <property type="entry name" value="PseudoU_synth_RluA_like"/>
    <property type="match status" value="1"/>
</dbReference>
<name>A0A009ITY7_ACIB9</name>
<dbReference type="AlphaFoldDB" id="A0A009ITY7"/>
<gene>
    <name evidence="11" type="ORF">J512_0422</name>
</gene>
<evidence type="ECO:0000256" key="1">
    <source>
        <dbReference type="ARBA" id="ARBA00000381"/>
    </source>
</evidence>
<accession>A0A009ITY7</accession>
<protein>
    <recommendedName>
        <fullName evidence="9">Pseudouridine synthase</fullName>
        <ecNumber evidence="9">5.4.99.-</ecNumber>
    </recommendedName>
</protein>
<evidence type="ECO:0000256" key="3">
    <source>
        <dbReference type="ARBA" id="ARBA00010876"/>
    </source>
</evidence>
<sequence>MNSTQQWQSVTWFEVDEHQAGQRIDNFLFSRLKGVPKSRIYRLIREGQVRVNKKRIKAETKLAIGDQIRVAPIRYEQKDETAVPVSDSVAQGLLSRVVYEDEGLLVVNKPSGIAVHGGSGVAYGLIEALRAATGKKYLELIHRIDRDTSGLVMISKKRSTLKLLQDMLREHKIRKTYAAIVKGQVSLDKQLIDAPLFRYELANGERRVRVSKEGKPSKTEWVVAERFKNATLVHASPLSGRTHQIRVHGLSIGHPLVGDDKYGHNTAYTGPEARRLCLHAMRLDIPGYPTIEAPLPEDMTQLLEALRVAK</sequence>
<keyword evidence="6 9" id="KW-0413">Isomerase</keyword>
<dbReference type="EMBL" id="JEWH01000003">
    <property type="protein sequence ID" value="EXB07298.1"/>
    <property type="molecule type" value="Genomic_DNA"/>
</dbReference>
<dbReference type="Pfam" id="PF01479">
    <property type="entry name" value="S4"/>
    <property type="match status" value="1"/>
</dbReference>
<comment type="catalytic activity">
    <reaction evidence="1">
        <text>uridine(955/2504/2580) in 23S rRNA = pseudouridine(955/2504/2580) in 23S rRNA</text>
        <dbReference type="Rhea" id="RHEA:42528"/>
        <dbReference type="Rhea" id="RHEA-COMP:10099"/>
        <dbReference type="Rhea" id="RHEA-COMP:10100"/>
        <dbReference type="ChEBI" id="CHEBI:65314"/>
        <dbReference type="ChEBI" id="CHEBI:65315"/>
        <dbReference type="EC" id="5.4.99.24"/>
    </reaction>
</comment>
<dbReference type="PANTHER" id="PTHR21600:SF92">
    <property type="entry name" value="RIBOSOMAL LARGE SUBUNIT PSEUDOURIDINE SYNTHASE C"/>
    <property type="match status" value="1"/>
</dbReference>
<comment type="similarity">
    <text evidence="3 9">Belongs to the pseudouridine synthase RluA family.</text>
</comment>
<evidence type="ECO:0000256" key="8">
    <source>
        <dbReference type="PROSITE-ProRule" id="PRU00182"/>
    </source>
</evidence>
<dbReference type="GO" id="GO:0160141">
    <property type="term" value="F:23S rRNA pseudouridine(955/2504/2580) synthase activity"/>
    <property type="evidence" value="ECO:0007669"/>
    <property type="project" value="UniProtKB-EC"/>
</dbReference>
<dbReference type="SMART" id="SM00363">
    <property type="entry name" value="S4"/>
    <property type="match status" value="1"/>
</dbReference>
<evidence type="ECO:0000256" key="5">
    <source>
        <dbReference type="ARBA" id="ARBA00022884"/>
    </source>
</evidence>
<dbReference type="Gene3D" id="3.10.290.10">
    <property type="entry name" value="RNA-binding S4 domain"/>
    <property type="match status" value="1"/>
</dbReference>
<dbReference type="GeneID" id="92892394"/>
<evidence type="ECO:0000256" key="9">
    <source>
        <dbReference type="RuleBase" id="RU362028"/>
    </source>
</evidence>
<organism evidence="11 12">
    <name type="scientific">Acinetobacter baumannii (strain 1295743)</name>
    <dbReference type="NCBI Taxonomy" id="1310613"/>
    <lineage>
        <taxon>Bacteria</taxon>
        <taxon>Pseudomonadati</taxon>
        <taxon>Pseudomonadota</taxon>
        <taxon>Gammaproteobacteria</taxon>
        <taxon>Moraxellales</taxon>
        <taxon>Moraxellaceae</taxon>
        <taxon>Acinetobacter</taxon>
        <taxon>Acinetobacter calcoaceticus/baumannii complex</taxon>
    </lineage>
</organism>